<reference evidence="2 3" key="1">
    <citation type="submission" date="2016-12" db="EMBL/GenBank/DDBJ databases">
        <authorList>
            <person name="Song W.-J."/>
            <person name="Kurnit D.M."/>
        </authorList>
    </citation>
    <scope>NUCLEOTIDE SEQUENCE [LARGE SCALE GENOMIC DNA]</scope>
    <source>
        <strain evidence="2 3">CGMCC 1.10808</strain>
    </source>
</reference>
<organism evidence="2 3">
    <name type="scientific">Oceanicella actignis</name>
    <dbReference type="NCBI Taxonomy" id="1189325"/>
    <lineage>
        <taxon>Bacteria</taxon>
        <taxon>Pseudomonadati</taxon>
        <taxon>Pseudomonadota</taxon>
        <taxon>Alphaproteobacteria</taxon>
        <taxon>Rhodobacterales</taxon>
        <taxon>Paracoccaceae</taxon>
        <taxon>Oceanicella</taxon>
    </lineage>
</organism>
<keyword evidence="3" id="KW-1185">Reference proteome</keyword>
<feature type="chain" id="PRO_5009929506" description="Transmembrane protein (Alph_Pro_TM)" evidence="1">
    <location>
        <begin position="33"/>
        <end position="271"/>
    </location>
</feature>
<proteinExistence type="predicted"/>
<dbReference type="OrthoDB" id="9815212at2"/>
<evidence type="ECO:0000256" key="1">
    <source>
        <dbReference type="SAM" id="SignalP"/>
    </source>
</evidence>
<dbReference type="InterPro" id="IPR019088">
    <property type="entry name" value="CHP02186-rel_TM"/>
</dbReference>
<evidence type="ECO:0008006" key="4">
    <source>
        <dbReference type="Google" id="ProtNLM"/>
    </source>
</evidence>
<evidence type="ECO:0000313" key="3">
    <source>
        <dbReference type="Proteomes" id="UP000184066"/>
    </source>
</evidence>
<sequence>MIPRPFAPAAAPRRRLAPWALLAAAAPALVSAQPWTRQVERVVAALSQNRVAITADFSGSEIFVFGAIRREAPPPPGKLDVIVEIAGPPEALTVRRKERVMGVWMNRAAVRVDEAPSFYALASTGPLEEVLSYTDDLRHRIGINHKVRMIDAGPVDDPQAFRRAVIRLRREAGFYVEAPGGVRLLEDTLFTAHIGLPPDIVEGNYEARVFLLRDRRVTDVRKAAISVRKVGLERWVETLSRERPALYGALSLALALAAGWGASELVRAMRK</sequence>
<keyword evidence="1" id="KW-0732">Signal</keyword>
<dbReference type="RefSeq" id="WP_072747866.1">
    <property type="nucleotide sequence ID" value="NZ_FOHL01000008.1"/>
</dbReference>
<dbReference type="STRING" id="1189325.SAMN04488119_10855"/>
<evidence type="ECO:0000313" key="2">
    <source>
        <dbReference type="EMBL" id="SHN72240.1"/>
    </source>
</evidence>
<dbReference type="Proteomes" id="UP000184066">
    <property type="component" value="Unassembled WGS sequence"/>
</dbReference>
<dbReference type="EMBL" id="FRDL01000008">
    <property type="protein sequence ID" value="SHN72240.1"/>
    <property type="molecule type" value="Genomic_DNA"/>
</dbReference>
<gene>
    <name evidence="2" type="ORF">SAMN05216200_10856</name>
</gene>
<name>A0A1M7TNH9_9RHOB</name>
<accession>A0A1M7TNH9</accession>
<dbReference type="AlphaFoldDB" id="A0A1M7TNH9"/>
<feature type="signal peptide" evidence="1">
    <location>
        <begin position="1"/>
        <end position="32"/>
    </location>
</feature>
<dbReference type="Pfam" id="PF09608">
    <property type="entry name" value="Alph_Pro_TM"/>
    <property type="match status" value="1"/>
</dbReference>
<protein>
    <recommendedName>
        <fullName evidence="4">Transmembrane protein (Alph_Pro_TM)</fullName>
    </recommendedName>
</protein>